<sequence length="173" mass="20263">MERRRWMDGGGYITSSYCSPTTTIDDDDRKSERKKKVDLDIYFFCKRHLSRTRTDQEQHHACGRHGLSHSLHPARSCDYLLLLLPLLPSHPFRRLHRQMHQYALHTHLLQEVPEDHNYTGLWVLTLGRGSCINVFIYWIGAFGLGLNLHDWIGFFSHYLTAGEYRVLLIGRSV</sequence>
<comment type="caution">
    <text evidence="1">The sequence shown here is derived from an EMBL/GenBank/DDBJ whole genome shotgun (WGS) entry which is preliminary data.</text>
</comment>
<evidence type="ECO:0000313" key="1">
    <source>
        <dbReference type="EMBL" id="KAA8903021.1"/>
    </source>
</evidence>
<evidence type="ECO:0000313" key="2">
    <source>
        <dbReference type="Proteomes" id="UP000326924"/>
    </source>
</evidence>
<organism evidence="1 2">
    <name type="scientific">Sphaerosporella brunnea</name>
    <dbReference type="NCBI Taxonomy" id="1250544"/>
    <lineage>
        <taxon>Eukaryota</taxon>
        <taxon>Fungi</taxon>
        <taxon>Dikarya</taxon>
        <taxon>Ascomycota</taxon>
        <taxon>Pezizomycotina</taxon>
        <taxon>Pezizomycetes</taxon>
        <taxon>Pezizales</taxon>
        <taxon>Pyronemataceae</taxon>
        <taxon>Sphaerosporella</taxon>
    </lineage>
</organism>
<keyword evidence="2" id="KW-1185">Reference proteome</keyword>
<protein>
    <submittedName>
        <fullName evidence="1">Uncharacterized protein</fullName>
    </submittedName>
</protein>
<accession>A0A5J5ET41</accession>
<dbReference type="InParanoid" id="A0A5J5ET41"/>
<dbReference type="AlphaFoldDB" id="A0A5J5ET41"/>
<dbReference type="EMBL" id="VXIS01000123">
    <property type="protein sequence ID" value="KAA8903021.1"/>
    <property type="molecule type" value="Genomic_DNA"/>
</dbReference>
<name>A0A5J5ET41_9PEZI</name>
<gene>
    <name evidence="1" type="ORF">FN846DRAFT_954608</name>
</gene>
<dbReference type="Proteomes" id="UP000326924">
    <property type="component" value="Unassembled WGS sequence"/>
</dbReference>
<proteinExistence type="predicted"/>
<reference evidence="1 2" key="1">
    <citation type="submission" date="2019-09" db="EMBL/GenBank/DDBJ databases">
        <title>Draft genome of the ectomycorrhizal ascomycete Sphaerosporella brunnea.</title>
        <authorList>
            <consortium name="DOE Joint Genome Institute"/>
            <person name="Benucci G.M."/>
            <person name="Marozzi G."/>
            <person name="Antonielli L."/>
            <person name="Sanchez S."/>
            <person name="Marco P."/>
            <person name="Wang X."/>
            <person name="Falini L.B."/>
            <person name="Barry K."/>
            <person name="Haridas S."/>
            <person name="Lipzen A."/>
            <person name="Labutti K."/>
            <person name="Grigoriev I.V."/>
            <person name="Murat C."/>
            <person name="Martin F."/>
            <person name="Albertini E."/>
            <person name="Donnini D."/>
            <person name="Bonito G."/>
        </authorList>
    </citation>
    <scope>NUCLEOTIDE SEQUENCE [LARGE SCALE GENOMIC DNA]</scope>
    <source>
        <strain evidence="1 2">Sb_GMNB300</strain>
    </source>
</reference>